<dbReference type="GO" id="GO:0043420">
    <property type="term" value="P:anthranilate metabolic process"/>
    <property type="evidence" value="ECO:0007669"/>
    <property type="project" value="TreeGrafter"/>
</dbReference>
<comment type="function">
    <text evidence="4 6">Catalyzes the cleavage of L-kynurenine (L-Kyn) and L-3-hydroxykynurenine (L-3OHKyn) into anthranilic acid (AA) and 3-hydroxyanthranilic acid (3-OHAA), respectively.</text>
</comment>
<gene>
    <name evidence="4" type="primary">kynU</name>
    <name evidence="7" type="ORF">KS2013_2040</name>
</gene>
<comment type="caution">
    <text evidence="4">Lacks conserved residue(s) required for the propagation of feature annotation.</text>
</comment>
<keyword evidence="8" id="KW-1185">Reference proteome</keyword>
<dbReference type="GO" id="GO:0005737">
    <property type="term" value="C:cytoplasm"/>
    <property type="evidence" value="ECO:0007669"/>
    <property type="project" value="UniProtKB-UniRule"/>
</dbReference>
<dbReference type="OrthoDB" id="9812626at2"/>
<feature type="binding site" evidence="4">
    <location>
        <begin position="134"/>
        <end position="137"/>
    </location>
    <ligand>
        <name>pyridoxal 5'-phosphate</name>
        <dbReference type="ChEBI" id="CHEBI:597326"/>
    </ligand>
</feature>
<comment type="subunit">
    <text evidence="4 6">Homodimer.</text>
</comment>
<dbReference type="InterPro" id="IPR010111">
    <property type="entry name" value="Kynureninase"/>
</dbReference>
<dbReference type="GO" id="GO:0030170">
    <property type="term" value="F:pyridoxal phosphate binding"/>
    <property type="evidence" value="ECO:0007669"/>
    <property type="project" value="UniProtKB-UniRule"/>
</dbReference>
<dbReference type="AlphaFoldDB" id="A0A1B3BD90"/>
<dbReference type="NCBIfam" id="TIGR01814">
    <property type="entry name" value="kynureninase"/>
    <property type="match status" value="1"/>
</dbReference>
<dbReference type="PIRSF" id="PIRSF038800">
    <property type="entry name" value="KYNU"/>
    <property type="match status" value="1"/>
</dbReference>
<dbReference type="PANTHER" id="PTHR14084">
    <property type="entry name" value="KYNURENINASE"/>
    <property type="match status" value="1"/>
</dbReference>
<dbReference type="PANTHER" id="PTHR14084:SF0">
    <property type="entry name" value="KYNURENINASE"/>
    <property type="match status" value="1"/>
</dbReference>
<evidence type="ECO:0000313" key="7">
    <source>
        <dbReference type="EMBL" id="AOE50745.1"/>
    </source>
</evidence>
<proteinExistence type="inferred from homology"/>
<accession>A0A1B3BD90</accession>
<evidence type="ECO:0000256" key="5">
    <source>
        <dbReference type="NCBIfam" id="TIGR01814"/>
    </source>
</evidence>
<evidence type="ECO:0000256" key="4">
    <source>
        <dbReference type="HAMAP-Rule" id="MF_01970"/>
    </source>
</evidence>
<dbReference type="PATRIC" id="fig|1144748.3.peg.2057"/>
<keyword evidence="2 4" id="KW-0378">Hydrolase</keyword>
<dbReference type="InterPro" id="IPR015424">
    <property type="entry name" value="PyrdxlP-dep_Trfase"/>
</dbReference>
<dbReference type="InterPro" id="IPR015422">
    <property type="entry name" value="PyrdxlP-dep_Trfase_small"/>
</dbReference>
<dbReference type="GO" id="GO:0019441">
    <property type="term" value="P:L-tryptophan catabolic process to kynurenine"/>
    <property type="evidence" value="ECO:0007669"/>
    <property type="project" value="TreeGrafter"/>
</dbReference>
<dbReference type="GO" id="GO:0097053">
    <property type="term" value="P:L-kynurenine catabolic process"/>
    <property type="evidence" value="ECO:0007669"/>
    <property type="project" value="UniProtKB-UniRule"/>
</dbReference>
<dbReference type="SUPFAM" id="SSF53383">
    <property type="entry name" value="PLP-dependent transferases"/>
    <property type="match status" value="1"/>
</dbReference>
<feature type="binding site" evidence="4">
    <location>
        <position position="219"/>
    </location>
    <ligand>
        <name>pyridoxal 5'-phosphate</name>
        <dbReference type="ChEBI" id="CHEBI:597326"/>
    </ligand>
</feature>
<evidence type="ECO:0000256" key="3">
    <source>
        <dbReference type="ARBA" id="ARBA00022898"/>
    </source>
</evidence>
<comment type="cofactor">
    <cofactor evidence="4 6">
        <name>pyridoxal 5'-phosphate</name>
        <dbReference type="ChEBI" id="CHEBI:597326"/>
    </cofactor>
</comment>
<comment type="pathway">
    <text evidence="4 6">Cofactor biosynthesis; NAD(+) biosynthesis; quinolinate from L-kynurenine: step 2/3.</text>
</comment>
<organism evidence="7 8">
    <name type="scientific">Kangiella sediminilitoris</name>
    <dbReference type="NCBI Taxonomy" id="1144748"/>
    <lineage>
        <taxon>Bacteria</taxon>
        <taxon>Pseudomonadati</taxon>
        <taxon>Pseudomonadota</taxon>
        <taxon>Gammaproteobacteria</taxon>
        <taxon>Kangiellales</taxon>
        <taxon>Kangiellaceae</taxon>
        <taxon>Kangiella</taxon>
    </lineage>
</organism>
<dbReference type="InterPro" id="IPR015421">
    <property type="entry name" value="PyrdxlP-dep_Trfase_major"/>
</dbReference>
<comment type="catalytic activity">
    <reaction evidence="6">
        <text>3-hydroxy-L-kynurenine + H2O = 3-hydroxyanthranilate + L-alanine + H(+)</text>
        <dbReference type="Rhea" id="RHEA:25143"/>
        <dbReference type="ChEBI" id="CHEBI:15377"/>
        <dbReference type="ChEBI" id="CHEBI:15378"/>
        <dbReference type="ChEBI" id="CHEBI:36559"/>
        <dbReference type="ChEBI" id="CHEBI:57972"/>
        <dbReference type="ChEBI" id="CHEBI:58125"/>
        <dbReference type="EC" id="3.7.1.3"/>
    </reaction>
</comment>
<feature type="binding site" evidence="4">
    <location>
        <position position="275"/>
    </location>
    <ligand>
        <name>pyridoxal 5'-phosphate</name>
        <dbReference type="ChEBI" id="CHEBI:597326"/>
    </ligand>
</feature>
<dbReference type="HAMAP" id="MF_01970">
    <property type="entry name" value="Kynureninase"/>
    <property type="match status" value="1"/>
</dbReference>
<evidence type="ECO:0000256" key="1">
    <source>
        <dbReference type="ARBA" id="ARBA00022642"/>
    </source>
</evidence>
<keyword evidence="3 4" id="KW-0663">Pyridoxal phosphate</keyword>
<dbReference type="Pfam" id="PF22580">
    <property type="entry name" value="KYNU_C"/>
    <property type="match status" value="1"/>
</dbReference>
<dbReference type="EMBL" id="CP012418">
    <property type="protein sequence ID" value="AOE50745.1"/>
    <property type="molecule type" value="Genomic_DNA"/>
</dbReference>
<feature type="binding site" evidence="4">
    <location>
        <position position="303"/>
    </location>
    <ligand>
        <name>pyridoxal 5'-phosphate</name>
        <dbReference type="ChEBI" id="CHEBI:597326"/>
    </ligand>
</feature>
<dbReference type="STRING" id="1144748.KS2013_2040"/>
<feature type="binding site" evidence="4">
    <location>
        <position position="107"/>
    </location>
    <ligand>
        <name>pyridoxal 5'-phosphate</name>
        <dbReference type="ChEBI" id="CHEBI:597326"/>
    </ligand>
</feature>
<feature type="binding site" evidence="4">
    <location>
        <position position="106"/>
    </location>
    <ligand>
        <name>pyridoxal 5'-phosphate</name>
        <dbReference type="ChEBI" id="CHEBI:597326"/>
    </ligand>
</feature>
<feature type="binding site" evidence="4">
    <location>
        <position position="244"/>
    </location>
    <ligand>
        <name>pyridoxal 5'-phosphate</name>
        <dbReference type="ChEBI" id="CHEBI:597326"/>
    </ligand>
</feature>
<dbReference type="Proteomes" id="UP000094147">
    <property type="component" value="Chromosome"/>
</dbReference>
<dbReference type="KEGG" id="ksd:KS2013_2040"/>
<name>A0A1B3BD90_9GAMM</name>
<comment type="similarity">
    <text evidence="4 6">Belongs to the kynureninase family.</text>
</comment>
<evidence type="ECO:0000256" key="2">
    <source>
        <dbReference type="ARBA" id="ARBA00022801"/>
    </source>
</evidence>
<protein>
    <recommendedName>
        <fullName evidence="4 5">Kynureninase</fullName>
        <ecNumber evidence="4 5">3.7.1.3</ecNumber>
    </recommendedName>
    <alternativeName>
        <fullName evidence="4">L-kynurenine hydrolase</fullName>
    </alternativeName>
</protein>
<feature type="modified residue" description="N6-(pyridoxal phosphate)lysine" evidence="4">
    <location>
        <position position="245"/>
    </location>
</feature>
<evidence type="ECO:0000256" key="6">
    <source>
        <dbReference type="PIRNR" id="PIRNR038800"/>
    </source>
</evidence>
<dbReference type="FunFam" id="3.40.640.10:FF:000031">
    <property type="entry name" value="Kynureninase"/>
    <property type="match status" value="1"/>
</dbReference>
<dbReference type="Gene3D" id="3.90.1150.10">
    <property type="entry name" value="Aspartate Aminotransferase, domain 1"/>
    <property type="match status" value="1"/>
</dbReference>
<dbReference type="GO" id="GO:0009435">
    <property type="term" value="P:NAD+ biosynthetic process"/>
    <property type="evidence" value="ECO:0007669"/>
    <property type="project" value="UniProtKB-UniRule"/>
</dbReference>
<dbReference type="UniPathway" id="UPA00334">
    <property type="reaction ID" value="UER00455"/>
</dbReference>
<feature type="binding site" evidence="4">
    <location>
        <position position="222"/>
    </location>
    <ligand>
        <name>pyridoxal 5'-phosphate</name>
        <dbReference type="ChEBI" id="CHEBI:597326"/>
    </ligand>
</feature>
<dbReference type="RefSeq" id="WP_068993458.1">
    <property type="nucleotide sequence ID" value="NZ_CP012418.1"/>
</dbReference>
<keyword evidence="1 4" id="KW-0662">Pyridine nucleotide biosynthesis</keyword>
<comment type="catalytic activity">
    <reaction evidence="4 6">
        <text>L-kynurenine + H2O = anthranilate + L-alanine + H(+)</text>
        <dbReference type="Rhea" id="RHEA:16813"/>
        <dbReference type="ChEBI" id="CHEBI:15377"/>
        <dbReference type="ChEBI" id="CHEBI:15378"/>
        <dbReference type="ChEBI" id="CHEBI:16567"/>
        <dbReference type="ChEBI" id="CHEBI:57959"/>
        <dbReference type="ChEBI" id="CHEBI:57972"/>
        <dbReference type="EC" id="3.7.1.3"/>
    </reaction>
</comment>
<sequence>MSTIFSLDHAKDLDNQDPLREIREEFSIPKQSNGEDEIYLCGNSLGLQPRLAAQYVNDELGQWRALGVKGHFSGDYPWMPYHEFLSQGFADLVGAKTTEVVSMNTLTANLHFMMVSFYRPTNQRHKIIIEDHAFPSDHYAVESQIKYHGHDPKESMILLKPRDGEETLRDEDIIQAIEEHGDTTSLILLPGVQYYTGQVLDMESITKAGHAKGCYVGFDLAHAAGNIPMELHQWGPDFAAWCTYKYLNSGPGSVAGCFVHERHHKNKELPRFAGWWGHDKESRFKMENSFVPTESAEAWQLSNPPILSLASIRGSLDTVAKAGGIHKLREKSLKLTAYLRQLLESELADEVNILTPKSEKASGAQLSLTINLHGTDGKTIFDAIEAAGVTCDFRYPNVIRVAPVPQYNSFEDCYRFVVILKQAIEGAAS</sequence>
<dbReference type="GO" id="GO:0019805">
    <property type="term" value="P:quinolinate biosynthetic process"/>
    <property type="evidence" value="ECO:0007669"/>
    <property type="project" value="UniProtKB-UniRule"/>
</dbReference>
<reference evidence="8" key="1">
    <citation type="submission" date="2015-08" db="EMBL/GenBank/DDBJ databases">
        <authorList>
            <person name="Kim K.M."/>
        </authorList>
    </citation>
    <scope>NUCLEOTIDE SEQUENCE [LARGE SCALE GENOMIC DNA]</scope>
    <source>
        <strain evidence="8">KCTC 23892</strain>
    </source>
</reference>
<dbReference type="EC" id="3.7.1.3" evidence="4 5"/>
<dbReference type="Gene3D" id="3.40.640.10">
    <property type="entry name" value="Type I PLP-dependent aspartate aminotransferase-like (Major domain)"/>
    <property type="match status" value="1"/>
</dbReference>
<comment type="pathway">
    <text evidence="4 6">Amino-acid degradation; L-kynurenine degradation; L-alanine and anthranilate from L-kynurenine: step 1/1.</text>
</comment>
<evidence type="ECO:0000313" key="8">
    <source>
        <dbReference type="Proteomes" id="UP000094147"/>
    </source>
</evidence>
<dbReference type="GO" id="GO:0030429">
    <property type="term" value="F:kynureninase activity"/>
    <property type="evidence" value="ECO:0007669"/>
    <property type="project" value="UniProtKB-UniRule"/>
</dbReference>
<dbReference type="UniPathway" id="UPA00253">
    <property type="reaction ID" value="UER00329"/>
</dbReference>